<evidence type="ECO:0000313" key="1">
    <source>
        <dbReference type="EMBL" id="SOQ55639.1"/>
    </source>
</evidence>
<reference evidence="1" key="1">
    <citation type="submission" date="2016-07" db="EMBL/GenBank/DDBJ databases">
        <authorList>
            <person name="Bretaudeau A."/>
        </authorList>
    </citation>
    <scope>NUCLEOTIDE SEQUENCE</scope>
    <source>
        <strain evidence="1">Rice</strain>
        <tissue evidence="1">Whole body</tissue>
    </source>
</reference>
<dbReference type="EMBL" id="ODYU01010492">
    <property type="protein sequence ID" value="SOQ55639.1"/>
    <property type="molecule type" value="Genomic_DNA"/>
</dbReference>
<protein>
    <submittedName>
        <fullName evidence="1">SFRICE_026651</fullName>
    </submittedName>
</protein>
<name>A0A2H1WRD8_SPOFR</name>
<sequence length="103" mass="12024">MRLFDSHSFRMLPNLILKKKETYTTASTDPHRTHRNISNAYYYVLRTSYGMRTMRTILGSHSVPKAGNVGKDLECSLWRHVKRLRRIRLPVTPSDCEIFLGLT</sequence>
<accession>A0A2H1WRD8</accession>
<gene>
    <name evidence="1" type="ORF">SFRICE_026651</name>
</gene>
<organism evidence="1">
    <name type="scientific">Spodoptera frugiperda</name>
    <name type="common">Fall armyworm</name>
    <dbReference type="NCBI Taxonomy" id="7108"/>
    <lineage>
        <taxon>Eukaryota</taxon>
        <taxon>Metazoa</taxon>
        <taxon>Ecdysozoa</taxon>
        <taxon>Arthropoda</taxon>
        <taxon>Hexapoda</taxon>
        <taxon>Insecta</taxon>
        <taxon>Pterygota</taxon>
        <taxon>Neoptera</taxon>
        <taxon>Endopterygota</taxon>
        <taxon>Lepidoptera</taxon>
        <taxon>Glossata</taxon>
        <taxon>Ditrysia</taxon>
        <taxon>Noctuoidea</taxon>
        <taxon>Noctuidae</taxon>
        <taxon>Amphipyrinae</taxon>
        <taxon>Spodoptera</taxon>
    </lineage>
</organism>
<proteinExistence type="predicted"/>
<dbReference type="AlphaFoldDB" id="A0A2H1WRD8"/>